<keyword evidence="4" id="KW-0653">Protein transport</keyword>
<dbReference type="Proteomes" id="UP000663877">
    <property type="component" value="Unassembled WGS sequence"/>
</dbReference>
<evidence type="ECO:0000313" key="9">
    <source>
        <dbReference type="EMBL" id="CAF1603300.1"/>
    </source>
</evidence>
<evidence type="ECO:0000256" key="5">
    <source>
        <dbReference type="ARBA" id="ARBA00022989"/>
    </source>
</evidence>
<dbReference type="GO" id="GO:0015833">
    <property type="term" value="P:peptide transport"/>
    <property type="evidence" value="ECO:0007669"/>
    <property type="project" value="UniProtKB-KW"/>
</dbReference>
<evidence type="ECO:0000256" key="4">
    <source>
        <dbReference type="ARBA" id="ARBA00022856"/>
    </source>
</evidence>
<dbReference type="OrthoDB" id="8904098at2759"/>
<dbReference type="PANTHER" id="PTHR11654">
    <property type="entry name" value="OLIGOPEPTIDE TRANSPORTER-RELATED"/>
    <property type="match status" value="1"/>
</dbReference>
<reference evidence="9" key="1">
    <citation type="submission" date="2021-02" db="EMBL/GenBank/DDBJ databases">
        <authorList>
            <person name="Nowell W R."/>
        </authorList>
    </citation>
    <scope>NUCLEOTIDE SEQUENCE</scope>
</reference>
<dbReference type="InterPro" id="IPR000109">
    <property type="entry name" value="POT_fam"/>
</dbReference>
<protein>
    <submittedName>
        <fullName evidence="9">Uncharacterized protein</fullName>
    </submittedName>
</protein>
<feature type="transmembrane region" description="Helical" evidence="7">
    <location>
        <begin position="35"/>
        <end position="54"/>
    </location>
</feature>
<feature type="transmembrane region" description="Helical" evidence="7">
    <location>
        <begin position="118"/>
        <end position="137"/>
    </location>
</feature>
<comment type="similarity">
    <text evidence="2">Belongs to the major facilitator superfamily. Proton-dependent oligopeptide transporter (POT/PTR) (TC 2.A.17) family.</text>
</comment>
<evidence type="ECO:0000256" key="2">
    <source>
        <dbReference type="ARBA" id="ARBA00005982"/>
    </source>
</evidence>
<evidence type="ECO:0000313" key="10">
    <source>
        <dbReference type="Proteomes" id="UP000663832"/>
    </source>
</evidence>
<feature type="transmembrane region" description="Helical" evidence="7">
    <location>
        <begin position="476"/>
        <end position="497"/>
    </location>
</feature>
<evidence type="ECO:0000256" key="3">
    <source>
        <dbReference type="ARBA" id="ARBA00022692"/>
    </source>
</evidence>
<accession>A0A816AXB0</accession>
<evidence type="ECO:0000313" key="8">
    <source>
        <dbReference type="EMBL" id="CAF1368558.1"/>
    </source>
</evidence>
<dbReference type="Gene3D" id="1.20.1250.20">
    <property type="entry name" value="MFS general substrate transporter like domains"/>
    <property type="match status" value="1"/>
</dbReference>
<keyword evidence="4" id="KW-0813">Transport</keyword>
<gene>
    <name evidence="8" type="ORF">BJG266_LOCUS35900</name>
    <name evidence="9" type="ORF">QVE165_LOCUS52937</name>
</gene>
<dbReference type="InterPro" id="IPR036259">
    <property type="entry name" value="MFS_trans_sf"/>
</dbReference>
<dbReference type="GO" id="GO:0022857">
    <property type="term" value="F:transmembrane transporter activity"/>
    <property type="evidence" value="ECO:0007669"/>
    <property type="project" value="InterPro"/>
</dbReference>
<dbReference type="EMBL" id="CAJNOI010000972">
    <property type="protein sequence ID" value="CAF1368558.1"/>
    <property type="molecule type" value="Genomic_DNA"/>
</dbReference>
<keyword evidence="4" id="KW-0571">Peptide transport</keyword>
<keyword evidence="3 7" id="KW-0812">Transmembrane</keyword>
<feature type="transmembrane region" description="Helical" evidence="7">
    <location>
        <begin position="394"/>
        <end position="414"/>
    </location>
</feature>
<dbReference type="Proteomes" id="UP000663832">
    <property type="component" value="Unassembled WGS sequence"/>
</dbReference>
<sequence length="559" mass="62720">MTNQSSIAINELVDEVEPTNEEIESLPHVSDRIPVNVWLIILCEFAYGFAYYGLNGQFQNYIQFPVPDHNDGHHQPGALNKGQTVATSLTTFFRFYSALTSMVGAIVADQYMGKYKTIVISCFIYIIGLLILLLTSIPQSLSIGLGMPGLIIAMLFLGLGTGGIKSNISSLMAEQYTRKKPFKKVSKRNIEVIISPSITTESMFHYFYLVVSAGSLASILTTLIEKYHSFWLSYLVPFVVFFIALIVLLTGRHRYVKIPPTGSLLVKSFNAIRTAFILRRKYGKTLPRMASILDYSKPSTYTSTKENFNWDDTFIENLKQAFNASKIFLFFPIYSLCTNQIHGNLISQAAQMNTGPLPNDVINNIDPLITILLVPIFNKALYPMLRKMKINFHSILRITIGFYMVSIGMAWTAFVQSKIYQTNPDFNFSNPSNNLNAAWQIPSYCFTALSHIFASISALEYAYVKAPSTMKSVVTSAYFITHAISSALGFVLLPVTVNPKLTWMYTALACVAFIAGTLFLICFHPRNAVVHVKEVENAVVIEQEKDKQVTFRTLSFVED</sequence>
<keyword evidence="10" id="KW-1185">Reference proteome</keyword>
<evidence type="ECO:0000256" key="6">
    <source>
        <dbReference type="ARBA" id="ARBA00023136"/>
    </source>
</evidence>
<feature type="transmembrane region" description="Helical" evidence="7">
    <location>
        <begin position="230"/>
        <end position="249"/>
    </location>
</feature>
<comment type="caution">
    <text evidence="9">The sequence shown here is derived from an EMBL/GenBank/DDBJ whole genome shotgun (WGS) entry which is preliminary data.</text>
</comment>
<dbReference type="Pfam" id="PF00854">
    <property type="entry name" value="PTR2"/>
    <property type="match status" value="1"/>
</dbReference>
<keyword evidence="5 7" id="KW-1133">Transmembrane helix</keyword>
<organism evidence="9 10">
    <name type="scientific">Adineta steineri</name>
    <dbReference type="NCBI Taxonomy" id="433720"/>
    <lineage>
        <taxon>Eukaryota</taxon>
        <taxon>Metazoa</taxon>
        <taxon>Spiralia</taxon>
        <taxon>Gnathifera</taxon>
        <taxon>Rotifera</taxon>
        <taxon>Eurotatoria</taxon>
        <taxon>Bdelloidea</taxon>
        <taxon>Adinetida</taxon>
        <taxon>Adinetidae</taxon>
        <taxon>Adineta</taxon>
    </lineage>
</organism>
<dbReference type="GO" id="GO:0016020">
    <property type="term" value="C:membrane"/>
    <property type="evidence" value="ECO:0007669"/>
    <property type="project" value="UniProtKB-SubCell"/>
</dbReference>
<evidence type="ECO:0000256" key="1">
    <source>
        <dbReference type="ARBA" id="ARBA00004141"/>
    </source>
</evidence>
<dbReference type="SUPFAM" id="SSF103473">
    <property type="entry name" value="MFS general substrate transporter"/>
    <property type="match status" value="1"/>
</dbReference>
<keyword evidence="6 7" id="KW-0472">Membrane</keyword>
<proteinExistence type="inferred from homology"/>
<name>A0A816AXB0_9BILA</name>
<feature type="transmembrane region" description="Helical" evidence="7">
    <location>
        <begin position="143"/>
        <end position="164"/>
    </location>
</feature>
<dbReference type="AlphaFoldDB" id="A0A816AXB0"/>
<comment type="subcellular location">
    <subcellularLocation>
        <location evidence="1">Membrane</location>
        <topology evidence="1">Multi-pass membrane protein</topology>
    </subcellularLocation>
</comment>
<feature type="transmembrane region" description="Helical" evidence="7">
    <location>
        <begin position="441"/>
        <end position="464"/>
    </location>
</feature>
<dbReference type="EMBL" id="CAJNOM010001323">
    <property type="protein sequence ID" value="CAF1603300.1"/>
    <property type="molecule type" value="Genomic_DNA"/>
</dbReference>
<evidence type="ECO:0000256" key="7">
    <source>
        <dbReference type="SAM" id="Phobius"/>
    </source>
</evidence>
<feature type="transmembrane region" description="Helical" evidence="7">
    <location>
        <begin position="503"/>
        <end position="523"/>
    </location>
</feature>